<evidence type="ECO:0000256" key="1">
    <source>
        <dbReference type="SAM" id="MobiDB-lite"/>
    </source>
</evidence>
<dbReference type="PANTHER" id="PTHR10622:SF10">
    <property type="entry name" value="HET DOMAIN-CONTAINING PROTEIN"/>
    <property type="match status" value="1"/>
</dbReference>
<evidence type="ECO:0000259" key="2">
    <source>
        <dbReference type="Pfam" id="PF06985"/>
    </source>
</evidence>
<feature type="compositionally biased region" description="Polar residues" evidence="1">
    <location>
        <begin position="9"/>
        <end position="18"/>
    </location>
</feature>
<dbReference type="Proteomes" id="UP000807469">
    <property type="component" value="Unassembled WGS sequence"/>
</dbReference>
<reference evidence="3" key="1">
    <citation type="submission" date="2020-11" db="EMBL/GenBank/DDBJ databases">
        <authorList>
            <consortium name="DOE Joint Genome Institute"/>
            <person name="Ahrendt S."/>
            <person name="Riley R."/>
            <person name="Andreopoulos W."/>
            <person name="Labutti K."/>
            <person name="Pangilinan J."/>
            <person name="Ruiz-Duenas F.J."/>
            <person name="Barrasa J.M."/>
            <person name="Sanchez-Garcia M."/>
            <person name="Camarero S."/>
            <person name="Miyauchi S."/>
            <person name="Serrano A."/>
            <person name="Linde D."/>
            <person name="Babiker R."/>
            <person name="Drula E."/>
            <person name="Ayuso-Fernandez I."/>
            <person name="Pacheco R."/>
            <person name="Padilla G."/>
            <person name="Ferreira P."/>
            <person name="Barriuso J."/>
            <person name="Kellner H."/>
            <person name="Castanera R."/>
            <person name="Alfaro M."/>
            <person name="Ramirez L."/>
            <person name="Pisabarro A.G."/>
            <person name="Kuo A."/>
            <person name="Tritt A."/>
            <person name="Lipzen A."/>
            <person name="He G."/>
            <person name="Yan M."/>
            <person name="Ng V."/>
            <person name="Cullen D."/>
            <person name="Martin F."/>
            <person name="Rosso M.-N."/>
            <person name="Henrissat B."/>
            <person name="Hibbett D."/>
            <person name="Martinez A.T."/>
            <person name="Grigoriev I.V."/>
        </authorList>
    </citation>
    <scope>NUCLEOTIDE SEQUENCE</scope>
    <source>
        <strain evidence="3">CIRM-BRFM 674</strain>
    </source>
</reference>
<comment type="caution">
    <text evidence="3">The sequence shown here is derived from an EMBL/GenBank/DDBJ whole genome shotgun (WGS) entry which is preliminary data.</text>
</comment>
<feature type="domain" description="Heterokaryon incompatibility" evidence="2">
    <location>
        <begin position="209"/>
        <end position="302"/>
    </location>
</feature>
<keyword evidence="4" id="KW-1185">Reference proteome</keyword>
<gene>
    <name evidence="3" type="ORF">BDN70DRAFT_594922</name>
</gene>
<dbReference type="InterPro" id="IPR010730">
    <property type="entry name" value="HET"/>
</dbReference>
<protein>
    <recommendedName>
        <fullName evidence="2">Heterokaryon incompatibility domain-containing protein</fullName>
    </recommendedName>
</protein>
<evidence type="ECO:0000313" key="3">
    <source>
        <dbReference type="EMBL" id="KAF9480768.1"/>
    </source>
</evidence>
<name>A0A9P5Z3J3_9AGAR</name>
<evidence type="ECO:0000313" key="4">
    <source>
        <dbReference type="Proteomes" id="UP000807469"/>
    </source>
</evidence>
<dbReference type="PANTHER" id="PTHR10622">
    <property type="entry name" value="HET DOMAIN-CONTAINING PROTEIN"/>
    <property type="match status" value="1"/>
</dbReference>
<accession>A0A9P5Z3J3</accession>
<feature type="region of interest" description="Disordered" evidence="1">
    <location>
        <begin position="1"/>
        <end position="24"/>
    </location>
</feature>
<organism evidence="3 4">
    <name type="scientific">Pholiota conissans</name>
    <dbReference type="NCBI Taxonomy" id="109636"/>
    <lineage>
        <taxon>Eukaryota</taxon>
        <taxon>Fungi</taxon>
        <taxon>Dikarya</taxon>
        <taxon>Basidiomycota</taxon>
        <taxon>Agaricomycotina</taxon>
        <taxon>Agaricomycetes</taxon>
        <taxon>Agaricomycetidae</taxon>
        <taxon>Agaricales</taxon>
        <taxon>Agaricineae</taxon>
        <taxon>Strophariaceae</taxon>
        <taxon>Pholiota</taxon>
    </lineage>
</organism>
<dbReference type="AlphaFoldDB" id="A0A9P5Z3J3"/>
<dbReference type="Pfam" id="PF06985">
    <property type="entry name" value="HET"/>
    <property type="match status" value="1"/>
</dbReference>
<sequence>MAPKRFEQGNPSTRSNMGDDTDRDANTQDQILLKALQEFIVPLVQTVVDPTGAKAMDFTGAEAINLITALKNFVSSVAGRTVHVEDAPRRIQIQKNEEENADTTTELITRFDKDLSLSRIPPGVALFDTGFYKKLLNGLRQHVSNKMPIRLLLIEPRDSYLQISLIDRGGIYAHLENVIRRAPIERNGDTSYQTDEEFIESTIQSYAKYAILSHTWLRGTPGEITYDLWTKGPLDLKSAGYKKLAGLCRTVWKEYGLTLAWMDTICINKDSSSELDESIRSMYAWYERAGICIAYLSETHTTTHIPDDTWFTRGWTLQELIAPKKLKFYSAEWNRLAQDHNDDKKDPVILGFIKQATTLSSEELTGKQDVSLSRRMQWATSREVTREEDMAYSLMGIFNVSISIAYGEGGSRAFLRLLEEIMKSCSGSMDLFNWAGSAFGNGTTGLLPPSPKYYLHRSTDPAIRLDDITLDRPLTLTPRGINVSVVLIPGISIGPGSQDSQQQWLGDYGAIVEVLWPPKYDNIPTTFCLLHKSVSKQDGYSDGSSSWDKPWAQLTFVVLNTWNGKVHSIPGGSRTPSIHFPTMLMAVVLNRAESFWVRIPTMKPVIFELKYHNTDKINLIDGHDIPTDQLERHGMDAVSFYL</sequence>
<proteinExistence type="predicted"/>
<dbReference type="EMBL" id="MU155189">
    <property type="protein sequence ID" value="KAF9480768.1"/>
    <property type="molecule type" value="Genomic_DNA"/>
</dbReference>
<dbReference type="OrthoDB" id="674604at2759"/>